<evidence type="ECO:0000313" key="9">
    <source>
        <dbReference type="EMBL" id="KAK2611863.1"/>
    </source>
</evidence>
<comment type="similarity">
    <text evidence="5">Belongs to the SAT4 family.</text>
</comment>
<evidence type="ECO:0000256" key="3">
    <source>
        <dbReference type="ARBA" id="ARBA00022989"/>
    </source>
</evidence>
<evidence type="ECO:0000256" key="2">
    <source>
        <dbReference type="ARBA" id="ARBA00022692"/>
    </source>
</evidence>
<keyword evidence="2 7" id="KW-0812">Transmembrane</keyword>
<accession>A0AAD9SMF0</accession>
<dbReference type="EMBL" id="JAUJFL010000002">
    <property type="protein sequence ID" value="KAK2611863.1"/>
    <property type="molecule type" value="Genomic_DNA"/>
</dbReference>
<proteinExistence type="inferred from homology"/>
<feature type="transmembrane region" description="Helical" evidence="7">
    <location>
        <begin position="45"/>
        <end position="68"/>
    </location>
</feature>
<evidence type="ECO:0000259" key="8">
    <source>
        <dbReference type="Pfam" id="PF20684"/>
    </source>
</evidence>
<evidence type="ECO:0000256" key="5">
    <source>
        <dbReference type="ARBA" id="ARBA00038359"/>
    </source>
</evidence>
<keyword evidence="10" id="KW-1185">Reference proteome</keyword>
<feature type="transmembrane region" description="Helical" evidence="7">
    <location>
        <begin position="220"/>
        <end position="243"/>
    </location>
</feature>
<evidence type="ECO:0000256" key="1">
    <source>
        <dbReference type="ARBA" id="ARBA00004141"/>
    </source>
</evidence>
<comment type="subcellular location">
    <subcellularLocation>
        <location evidence="1">Membrane</location>
        <topology evidence="1">Multi-pass membrane protein</topology>
    </subcellularLocation>
</comment>
<feature type="compositionally biased region" description="Polar residues" evidence="6">
    <location>
        <begin position="292"/>
        <end position="303"/>
    </location>
</feature>
<dbReference type="Proteomes" id="UP001265746">
    <property type="component" value="Unassembled WGS sequence"/>
</dbReference>
<dbReference type="InterPro" id="IPR049326">
    <property type="entry name" value="Rhodopsin_dom_fungi"/>
</dbReference>
<protein>
    <recommendedName>
        <fullName evidence="8">Rhodopsin domain-containing protein</fullName>
    </recommendedName>
</protein>
<feature type="compositionally biased region" description="Basic and acidic residues" evidence="6">
    <location>
        <begin position="343"/>
        <end position="352"/>
    </location>
</feature>
<keyword evidence="4 7" id="KW-0472">Membrane</keyword>
<keyword evidence="3 7" id="KW-1133">Transmembrane helix</keyword>
<feature type="transmembrane region" description="Helical" evidence="7">
    <location>
        <begin position="14"/>
        <end position="33"/>
    </location>
</feature>
<sequence>MSSEEAQKFIDEVWGLQGVAYVVVVLRYYSRIVTLGWGKLAMDDYLIALATLVYTAESTAAYYVVAYWKGLANNGMSDQDRTELDPSSEEWLIRANGSKTHVIGLLLYMTLLWLLKGCWVVYYLRLTDGLPSQKFLTKWAMLVMPLTFVSCLLVAFLKCIPFDHQWQINPSPGNHCMPAISYIQTIFVMVMNTLTDFYLMAIPIPLVWKSRLPKAKKITLIVMFSGGLLEMAFGILRCVSILTAGDSDPAQSGYWSVRESFVSFVLTNMPMLYPLLKSFLEKIGTTMGFTNNNGESGRATGSGQAYRLGSYPDQHKKTKNRDPNPVPEGTRYGSNEHIVPANDESHGADSRSEGISLDDPSHDSFHVAGGTEPARITVCSGPNPSNGRRPTPPDYSNARGITVTREYNVSEGRLIRGEDQTSRTFLEV</sequence>
<evidence type="ECO:0000256" key="4">
    <source>
        <dbReference type="ARBA" id="ARBA00023136"/>
    </source>
</evidence>
<evidence type="ECO:0000256" key="7">
    <source>
        <dbReference type="SAM" id="Phobius"/>
    </source>
</evidence>
<comment type="caution">
    <text evidence="9">The sequence shown here is derived from an EMBL/GenBank/DDBJ whole genome shotgun (WGS) entry which is preliminary data.</text>
</comment>
<reference evidence="9" key="1">
    <citation type="submission" date="2023-06" db="EMBL/GenBank/DDBJ databases">
        <authorList>
            <person name="Noh H."/>
        </authorList>
    </citation>
    <scope>NUCLEOTIDE SEQUENCE</scope>
    <source>
        <strain evidence="9">DUCC20226</strain>
    </source>
</reference>
<feature type="transmembrane region" description="Helical" evidence="7">
    <location>
        <begin position="177"/>
        <end position="199"/>
    </location>
</feature>
<feature type="transmembrane region" description="Helical" evidence="7">
    <location>
        <begin position="102"/>
        <end position="124"/>
    </location>
</feature>
<feature type="transmembrane region" description="Helical" evidence="7">
    <location>
        <begin position="136"/>
        <end position="157"/>
    </location>
</feature>
<dbReference type="InterPro" id="IPR052337">
    <property type="entry name" value="SAT4-like"/>
</dbReference>
<dbReference type="AlphaFoldDB" id="A0AAD9SMF0"/>
<feature type="region of interest" description="Disordered" evidence="6">
    <location>
        <begin position="292"/>
        <end position="359"/>
    </location>
</feature>
<organism evidence="9 10">
    <name type="scientific">Phomopsis amygdali</name>
    <name type="common">Fusicoccum amygdali</name>
    <dbReference type="NCBI Taxonomy" id="1214568"/>
    <lineage>
        <taxon>Eukaryota</taxon>
        <taxon>Fungi</taxon>
        <taxon>Dikarya</taxon>
        <taxon>Ascomycota</taxon>
        <taxon>Pezizomycotina</taxon>
        <taxon>Sordariomycetes</taxon>
        <taxon>Sordariomycetidae</taxon>
        <taxon>Diaporthales</taxon>
        <taxon>Diaporthaceae</taxon>
        <taxon>Diaporthe</taxon>
    </lineage>
</organism>
<feature type="domain" description="Rhodopsin" evidence="8">
    <location>
        <begin position="26"/>
        <end position="277"/>
    </location>
</feature>
<evidence type="ECO:0000313" key="10">
    <source>
        <dbReference type="Proteomes" id="UP001265746"/>
    </source>
</evidence>
<name>A0AAD9SMF0_PHOAM</name>
<dbReference type="PANTHER" id="PTHR33048">
    <property type="entry name" value="PTH11-LIKE INTEGRAL MEMBRANE PROTEIN (AFU_ORTHOLOGUE AFUA_5G11245)"/>
    <property type="match status" value="1"/>
</dbReference>
<gene>
    <name evidence="9" type="ORF">N8I77_005184</name>
</gene>
<dbReference type="GO" id="GO:0016020">
    <property type="term" value="C:membrane"/>
    <property type="evidence" value="ECO:0007669"/>
    <property type="project" value="UniProtKB-SubCell"/>
</dbReference>
<evidence type="ECO:0000256" key="6">
    <source>
        <dbReference type="SAM" id="MobiDB-lite"/>
    </source>
</evidence>
<dbReference type="PANTHER" id="PTHR33048:SF2">
    <property type="entry name" value="SRPK"/>
    <property type="match status" value="1"/>
</dbReference>
<dbReference type="Pfam" id="PF20684">
    <property type="entry name" value="Fung_rhodopsin"/>
    <property type="match status" value="1"/>
</dbReference>